<dbReference type="EMBL" id="KZ110591">
    <property type="protein sequence ID" value="OSX66868.1"/>
    <property type="molecule type" value="Genomic_DNA"/>
</dbReference>
<dbReference type="PROSITE" id="PS50006">
    <property type="entry name" value="FHA_DOMAIN"/>
    <property type="match status" value="1"/>
</dbReference>
<dbReference type="Proteomes" id="UP000194127">
    <property type="component" value="Unassembled WGS sequence"/>
</dbReference>
<feature type="domain" description="FHA" evidence="2">
    <location>
        <begin position="68"/>
        <end position="127"/>
    </location>
</feature>
<dbReference type="SUPFAM" id="SSF49879">
    <property type="entry name" value="SMAD/FHA domain"/>
    <property type="match status" value="1"/>
</dbReference>
<evidence type="ECO:0000313" key="3">
    <source>
        <dbReference type="EMBL" id="OSX66868.1"/>
    </source>
</evidence>
<dbReference type="AlphaFoldDB" id="A0A1X6NE17"/>
<feature type="region of interest" description="Disordered" evidence="1">
    <location>
        <begin position="1"/>
        <end position="34"/>
    </location>
</feature>
<dbReference type="GeneID" id="36323003"/>
<dbReference type="CDD" id="cd00060">
    <property type="entry name" value="FHA"/>
    <property type="match status" value="1"/>
</dbReference>
<protein>
    <recommendedName>
        <fullName evidence="2">FHA domain-containing protein</fullName>
    </recommendedName>
</protein>
<dbReference type="InterPro" id="IPR000253">
    <property type="entry name" value="FHA_dom"/>
</dbReference>
<gene>
    <name evidence="3" type="ORF">POSPLADRAFT_1042169</name>
</gene>
<name>A0A1X6NE17_9APHY</name>
<evidence type="ECO:0000313" key="4">
    <source>
        <dbReference type="Proteomes" id="UP000194127"/>
    </source>
</evidence>
<dbReference type="Pfam" id="PF00498">
    <property type="entry name" value="FHA"/>
    <property type="match status" value="1"/>
</dbReference>
<dbReference type="RefSeq" id="XP_024343662.1">
    <property type="nucleotide sequence ID" value="XM_024478053.1"/>
</dbReference>
<evidence type="ECO:0000256" key="1">
    <source>
        <dbReference type="SAM" id="MobiDB-lite"/>
    </source>
</evidence>
<proteinExistence type="predicted"/>
<keyword evidence="4" id="KW-1185">Reference proteome</keyword>
<dbReference type="InterPro" id="IPR008984">
    <property type="entry name" value="SMAD_FHA_dom_sf"/>
</dbReference>
<dbReference type="OrthoDB" id="436852at2759"/>
<evidence type="ECO:0000259" key="2">
    <source>
        <dbReference type="PROSITE" id="PS50006"/>
    </source>
</evidence>
<accession>A0A1X6NE17</accession>
<dbReference type="Gene3D" id="2.60.200.20">
    <property type="match status" value="1"/>
</dbReference>
<organism evidence="3 4">
    <name type="scientific">Postia placenta MAD-698-R-SB12</name>
    <dbReference type="NCBI Taxonomy" id="670580"/>
    <lineage>
        <taxon>Eukaryota</taxon>
        <taxon>Fungi</taxon>
        <taxon>Dikarya</taxon>
        <taxon>Basidiomycota</taxon>
        <taxon>Agaricomycotina</taxon>
        <taxon>Agaricomycetes</taxon>
        <taxon>Polyporales</taxon>
        <taxon>Adustoporiaceae</taxon>
        <taxon>Rhodonia</taxon>
    </lineage>
</organism>
<sequence length="189" mass="21350">MDSDDDAPLVAWYEPKQTETPPPSPPKPSTIRRAPSPLSDVPYWGYLEPVDPKCRYKDWYFFTDQPVYTLGAGEDVDLRVIGTSISAEHHCTIVWDGTDTPYAVHVVDYADQTWGAWGGTFINDVRLLPGILSLLRHGDRITFLGEEPMATNENLRSSYLETGFTWVQCNRQGWRNTPTGLSKSKKQQA</sequence>
<reference evidence="3 4" key="1">
    <citation type="submission" date="2017-04" db="EMBL/GenBank/DDBJ databases">
        <title>Genome Sequence of the Model Brown-Rot Fungus Postia placenta SB12.</title>
        <authorList>
            <consortium name="DOE Joint Genome Institute"/>
            <person name="Gaskell J."/>
            <person name="Kersten P."/>
            <person name="Larrondo L.F."/>
            <person name="Canessa P."/>
            <person name="Martinez D."/>
            <person name="Hibbett D."/>
            <person name="Schmoll M."/>
            <person name="Kubicek C.P."/>
            <person name="Martinez A.T."/>
            <person name="Yadav J."/>
            <person name="Master E."/>
            <person name="Magnuson J.K."/>
            <person name="James T."/>
            <person name="Yaver D."/>
            <person name="Berka R."/>
            <person name="Labutti K."/>
            <person name="Lipzen A."/>
            <person name="Aerts A."/>
            <person name="Barry K."/>
            <person name="Henrissat B."/>
            <person name="Blanchette R."/>
            <person name="Grigoriev I."/>
            <person name="Cullen D."/>
        </authorList>
    </citation>
    <scope>NUCLEOTIDE SEQUENCE [LARGE SCALE GENOMIC DNA]</scope>
    <source>
        <strain evidence="3 4">MAD-698-R-SB12</strain>
    </source>
</reference>